<evidence type="ECO:0000256" key="2">
    <source>
        <dbReference type="SAM" id="Phobius"/>
    </source>
</evidence>
<keyword evidence="2" id="KW-1133">Transmembrane helix</keyword>
<proteinExistence type="predicted"/>
<sequence>MPMALNFPFRKPSSNDPIETKENQPIPHSPSSIPHSSTSFPIKSPHAPHSESVGTSSFIHFHVPFIPKSSLHSPLPFPPGYFFSQQMAQPSSPFQGVSGELSELNKNPELGKPSFKVGNFPLNPLSQQPFQKPNAPFSFHKPEEKEKKKEEPFSFSLKQDVNVGIPSSLKSRHLSPIETSQLGKREFSTTPEKPSSFVSFTTESIKPHEMQSTGNGDNQLKQDKKKEQQTLPQKPEGERRKESQKEEKEKKSANIGMPNRVVLGLSALVSLLTATFFVLAYYDIF</sequence>
<keyword evidence="4" id="KW-1185">Reference proteome</keyword>
<evidence type="ECO:0000313" key="3">
    <source>
        <dbReference type="EMBL" id="CAI9085704.1"/>
    </source>
</evidence>
<dbReference type="EMBL" id="OX458932">
    <property type="protein sequence ID" value="CAI9085704.1"/>
    <property type="molecule type" value="Genomic_DNA"/>
</dbReference>
<feature type="region of interest" description="Disordered" evidence="1">
    <location>
        <begin position="116"/>
        <end position="159"/>
    </location>
</feature>
<protein>
    <submittedName>
        <fullName evidence="3">Uncharacterized protein</fullName>
    </submittedName>
</protein>
<keyword evidence="2" id="KW-0472">Membrane</keyword>
<feature type="transmembrane region" description="Helical" evidence="2">
    <location>
        <begin position="261"/>
        <end position="282"/>
    </location>
</feature>
<feature type="compositionally biased region" description="Polar residues" evidence="1">
    <location>
        <begin position="177"/>
        <end position="219"/>
    </location>
</feature>
<feature type="compositionally biased region" description="Basic and acidic residues" evidence="1">
    <location>
        <begin position="235"/>
        <end position="252"/>
    </location>
</feature>
<feature type="region of interest" description="Disordered" evidence="1">
    <location>
        <begin position="1"/>
        <end position="53"/>
    </location>
</feature>
<accession>A0ABN8XGP1</accession>
<keyword evidence="2" id="KW-0812">Transmembrane</keyword>
<evidence type="ECO:0000256" key="1">
    <source>
        <dbReference type="SAM" id="MobiDB-lite"/>
    </source>
</evidence>
<feature type="compositionally biased region" description="Low complexity" evidence="1">
    <location>
        <begin position="25"/>
        <end position="42"/>
    </location>
</feature>
<gene>
    <name evidence="3" type="ORF">MFUM_1352</name>
</gene>
<reference evidence="3" key="1">
    <citation type="submission" date="2023-03" db="EMBL/GenBank/DDBJ databases">
        <authorList>
            <person name="Cremers G."/>
            <person name="Picone N."/>
        </authorList>
    </citation>
    <scope>NUCLEOTIDE SEQUENCE</scope>
    <source>
        <strain evidence="3">Sample_alias</strain>
    </source>
</reference>
<feature type="region of interest" description="Disordered" evidence="1">
    <location>
        <begin position="172"/>
        <end position="255"/>
    </location>
</feature>
<dbReference type="RefSeq" id="WP_009058531.1">
    <property type="nucleotide sequence ID" value="NZ_LXJS01000011.1"/>
</dbReference>
<name>A0ABN8XGP1_9BACT</name>
<evidence type="ECO:0000313" key="4">
    <source>
        <dbReference type="Proteomes" id="UP001161497"/>
    </source>
</evidence>
<organism evidence="3 4">
    <name type="scientific">Candidatus Methylacidiphilum fumarolicum</name>
    <dbReference type="NCBI Taxonomy" id="591154"/>
    <lineage>
        <taxon>Bacteria</taxon>
        <taxon>Pseudomonadati</taxon>
        <taxon>Verrucomicrobiota</taxon>
        <taxon>Methylacidiphilae</taxon>
        <taxon>Methylacidiphilales</taxon>
        <taxon>Methylacidiphilaceae</taxon>
        <taxon>Methylacidiphilum (ex Ratnadevi et al. 2023)</taxon>
    </lineage>
</organism>
<feature type="compositionally biased region" description="Basic and acidic residues" evidence="1">
    <location>
        <begin position="140"/>
        <end position="152"/>
    </location>
</feature>
<dbReference type="Proteomes" id="UP001161497">
    <property type="component" value="Chromosome"/>
</dbReference>